<protein>
    <recommendedName>
        <fullName evidence="2">LamG-like jellyroll fold domain-containing protein</fullName>
    </recommendedName>
</protein>
<dbReference type="AlphaFoldDB" id="A0A0F9H5C8"/>
<evidence type="ECO:0008006" key="2">
    <source>
        <dbReference type="Google" id="ProtNLM"/>
    </source>
</evidence>
<accession>A0A0F9H5C8</accession>
<proteinExistence type="predicted"/>
<dbReference type="Pfam" id="PF13385">
    <property type="entry name" value="Laminin_G_3"/>
    <property type="match status" value="1"/>
</dbReference>
<dbReference type="Gene3D" id="2.60.120.200">
    <property type="match status" value="1"/>
</dbReference>
<organism evidence="1">
    <name type="scientific">marine sediment metagenome</name>
    <dbReference type="NCBI Taxonomy" id="412755"/>
    <lineage>
        <taxon>unclassified sequences</taxon>
        <taxon>metagenomes</taxon>
        <taxon>ecological metagenomes</taxon>
    </lineage>
</organism>
<dbReference type="SUPFAM" id="SSF49899">
    <property type="entry name" value="Concanavalin A-like lectins/glucanases"/>
    <property type="match status" value="1"/>
</dbReference>
<comment type="caution">
    <text evidence="1">The sequence shown here is derived from an EMBL/GenBank/DDBJ whole genome shotgun (WGS) entry which is preliminary data.</text>
</comment>
<dbReference type="EMBL" id="LAZR01017977">
    <property type="protein sequence ID" value="KKL98196.1"/>
    <property type="molecule type" value="Genomic_DNA"/>
</dbReference>
<gene>
    <name evidence="1" type="ORF">LCGC14_1826860</name>
</gene>
<name>A0A0F9H5C8_9ZZZZ</name>
<dbReference type="InterPro" id="IPR013320">
    <property type="entry name" value="ConA-like_dom_sf"/>
</dbReference>
<evidence type="ECO:0000313" key="1">
    <source>
        <dbReference type="EMBL" id="KKL98196.1"/>
    </source>
</evidence>
<reference evidence="1" key="1">
    <citation type="journal article" date="2015" name="Nature">
        <title>Complex archaea that bridge the gap between prokaryotes and eukaryotes.</title>
        <authorList>
            <person name="Spang A."/>
            <person name="Saw J.H."/>
            <person name="Jorgensen S.L."/>
            <person name="Zaremba-Niedzwiedzka K."/>
            <person name="Martijn J."/>
            <person name="Lind A.E."/>
            <person name="van Eijk R."/>
            <person name="Schleper C."/>
            <person name="Guy L."/>
            <person name="Ettema T.J."/>
        </authorList>
    </citation>
    <scope>NUCLEOTIDE SEQUENCE</scope>
</reference>
<sequence length="256" mass="27344">MARSIAQNTQDVDCGTDAMPTTGSLGFWVYPTWAQADGVIHTFFDCRNSSNEFLTFVKWSDDTIYAGWKTGGSDHRASVASAGYTLNQNAWNHFVLTWDDTANETRLYLNGSEIASQTATLVTHTTVNSRAIGIQDGTANRGVNSRVAEFFILSSVLQPGQVTALNGRVSLRRVVGAVQDQYTPLYGLVSPDPDLSGNKRNGTVTGATLANHAPVIPYSARFWGDGPLIEVAAGGATPHNPLGHPLYGPFAGPIAA</sequence>